<evidence type="ECO:0000256" key="6">
    <source>
        <dbReference type="ARBA" id="ARBA00022918"/>
    </source>
</evidence>
<keyword evidence="1" id="KW-0808">Transferase</keyword>
<evidence type="ECO:0000256" key="3">
    <source>
        <dbReference type="ARBA" id="ARBA00022722"/>
    </source>
</evidence>
<keyword evidence="6" id="KW-0695">RNA-directed DNA polymerase</keyword>
<dbReference type="Proteomes" id="UP000076858">
    <property type="component" value="Unassembled WGS sequence"/>
</dbReference>
<feature type="non-terminal residue" evidence="8">
    <location>
        <position position="1"/>
    </location>
</feature>
<dbReference type="STRING" id="35525.A0A164E3W3"/>
<feature type="non-terminal residue" evidence="8">
    <location>
        <position position="91"/>
    </location>
</feature>
<keyword evidence="5" id="KW-0378">Hydrolase</keyword>
<dbReference type="GO" id="GO:0004519">
    <property type="term" value="F:endonuclease activity"/>
    <property type="evidence" value="ECO:0007669"/>
    <property type="project" value="UniProtKB-KW"/>
</dbReference>
<keyword evidence="4" id="KW-0255">Endonuclease</keyword>
<dbReference type="GO" id="GO:0016787">
    <property type="term" value="F:hydrolase activity"/>
    <property type="evidence" value="ECO:0007669"/>
    <property type="project" value="UniProtKB-KW"/>
</dbReference>
<dbReference type="SUPFAM" id="SSF56672">
    <property type="entry name" value="DNA/RNA polymerases"/>
    <property type="match status" value="1"/>
</dbReference>
<comment type="caution">
    <text evidence="8">The sequence shown here is derived from an EMBL/GenBank/DDBJ whole genome shotgun (WGS) entry which is preliminary data.</text>
</comment>
<dbReference type="Gene3D" id="3.10.20.370">
    <property type="match status" value="1"/>
</dbReference>
<name>A0A164E3W3_9CRUS</name>
<dbReference type="InterPro" id="IPR050951">
    <property type="entry name" value="Retrovirus_Pol_polyprotein"/>
</dbReference>
<keyword evidence="9" id="KW-1185">Reference proteome</keyword>
<dbReference type="AlphaFoldDB" id="A0A164E3W3"/>
<keyword evidence="3" id="KW-0540">Nuclease</keyword>
<evidence type="ECO:0000313" key="9">
    <source>
        <dbReference type="Proteomes" id="UP000076858"/>
    </source>
</evidence>
<sequence length="91" mass="10555">GLGAVLSQDAGEGHRPVSFISRKLSDADTRDHANELEYLAVVWALKKFRFYIYGRHFIVKTDSSSVKWMMGKKELKGKFSRWVLDLQKFDF</sequence>
<keyword evidence="2" id="KW-0548">Nucleotidyltransferase</keyword>
<dbReference type="GO" id="GO:0003964">
    <property type="term" value="F:RNA-directed DNA polymerase activity"/>
    <property type="evidence" value="ECO:0007669"/>
    <property type="project" value="UniProtKB-KW"/>
</dbReference>
<dbReference type="InterPro" id="IPR043502">
    <property type="entry name" value="DNA/RNA_pol_sf"/>
</dbReference>
<evidence type="ECO:0000259" key="7">
    <source>
        <dbReference type="Pfam" id="PF17917"/>
    </source>
</evidence>
<dbReference type="FunFam" id="3.10.20.370:FF:000001">
    <property type="entry name" value="Retrovirus-related Pol polyprotein from transposon 17.6-like protein"/>
    <property type="match status" value="1"/>
</dbReference>
<feature type="domain" description="Reverse transcriptase RNase H-like" evidence="7">
    <location>
        <begin position="1"/>
        <end position="89"/>
    </location>
</feature>
<organism evidence="8 9">
    <name type="scientific">Daphnia magna</name>
    <dbReference type="NCBI Taxonomy" id="35525"/>
    <lineage>
        <taxon>Eukaryota</taxon>
        <taxon>Metazoa</taxon>
        <taxon>Ecdysozoa</taxon>
        <taxon>Arthropoda</taxon>
        <taxon>Crustacea</taxon>
        <taxon>Branchiopoda</taxon>
        <taxon>Diplostraca</taxon>
        <taxon>Cladocera</taxon>
        <taxon>Anomopoda</taxon>
        <taxon>Daphniidae</taxon>
        <taxon>Daphnia</taxon>
    </lineage>
</organism>
<protein>
    <recommendedName>
        <fullName evidence="7">Reverse transcriptase RNase H-like domain-containing protein</fullName>
    </recommendedName>
</protein>
<proteinExistence type="predicted"/>
<dbReference type="CDD" id="cd09274">
    <property type="entry name" value="RNase_HI_RT_Ty3"/>
    <property type="match status" value="1"/>
</dbReference>
<dbReference type="PANTHER" id="PTHR37984">
    <property type="entry name" value="PROTEIN CBG26694"/>
    <property type="match status" value="1"/>
</dbReference>
<dbReference type="EMBL" id="LRGB01025042">
    <property type="protein sequence ID" value="KZR96397.1"/>
    <property type="molecule type" value="Genomic_DNA"/>
</dbReference>
<dbReference type="Pfam" id="PF17917">
    <property type="entry name" value="RT_RNaseH"/>
    <property type="match status" value="1"/>
</dbReference>
<evidence type="ECO:0000256" key="2">
    <source>
        <dbReference type="ARBA" id="ARBA00022695"/>
    </source>
</evidence>
<evidence type="ECO:0000256" key="1">
    <source>
        <dbReference type="ARBA" id="ARBA00022679"/>
    </source>
</evidence>
<dbReference type="InterPro" id="IPR041373">
    <property type="entry name" value="RT_RNaseH"/>
</dbReference>
<gene>
    <name evidence="8" type="ORF">APZ42_009282</name>
</gene>
<accession>A0A164E3W3</accession>
<evidence type="ECO:0000313" key="8">
    <source>
        <dbReference type="EMBL" id="KZR96397.1"/>
    </source>
</evidence>
<dbReference type="PANTHER" id="PTHR37984:SF5">
    <property type="entry name" value="PROTEIN NYNRIN-LIKE"/>
    <property type="match status" value="1"/>
</dbReference>
<reference evidence="8 9" key="1">
    <citation type="submission" date="2016-03" db="EMBL/GenBank/DDBJ databases">
        <title>EvidentialGene: Evidence-directed Construction of Genes on Genomes.</title>
        <authorList>
            <person name="Gilbert D.G."/>
            <person name="Choi J.-H."/>
            <person name="Mockaitis K."/>
            <person name="Colbourne J."/>
            <person name="Pfrender M."/>
        </authorList>
    </citation>
    <scope>NUCLEOTIDE SEQUENCE [LARGE SCALE GENOMIC DNA]</scope>
    <source>
        <strain evidence="8 9">Xinb3</strain>
        <tissue evidence="8">Complete organism</tissue>
    </source>
</reference>
<evidence type="ECO:0000256" key="4">
    <source>
        <dbReference type="ARBA" id="ARBA00022759"/>
    </source>
</evidence>
<evidence type="ECO:0000256" key="5">
    <source>
        <dbReference type="ARBA" id="ARBA00022801"/>
    </source>
</evidence>